<feature type="compositionally biased region" description="Basic and acidic residues" evidence="1">
    <location>
        <begin position="105"/>
        <end position="117"/>
    </location>
</feature>
<evidence type="ECO:0000256" key="1">
    <source>
        <dbReference type="SAM" id="MobiDB-lite"/>
    </source>
</evidence>
<sequence>MAPDHRRPTSAEAPNLDEAISGGGRSNQSSGRLLECRPCSFMVAAYMQPPWIWMYFSSRSIVATGGGRPPASSSPVYPSRAPPFECDGRSNGCSGWPRGPMRLPTEQERMEDHRRDPVDEEFQEPVRTVYEDFRVLF</sequence>
<keyword evidence="3" id="KW-1185">Reference proteome</keyword>
<dbReference type="EMBL" id="JBBWWQ010000006">
    <property type="protein sequence ID" value="KAK8945077.1"/>
    <property type="molecule type" value="Genomic_DNA"/>
</dbReference>
<gene>
    <name evidence="2" type="ORF">KSP39_PZI007959</name>
</gene>
<comment type="caution">
    <text evidence="2">The sequence shown here is derived from an EMBL/GenBank/DDBJ whole genome shotgun (WGS) entry which is preliminary data.</text>
</comment>
<dbReference type="AlphaFoldDB" id="A0AAP0BQR0"/>
<feature type="region of interest" description="Disordered" evidence="1">
    <location>
        <begin position="1"/>
        <end position="32"/>
    </location>
</feature>
<reference evidence="2 3" key="1">
    <citation type="journal article" date="2022" name="Nat. Plants">
        <title>Genomes of leafy and leafless Platanthera orchids illuminate the evolution of mycoheterotrophy.</title>
        <authorList>
            <person name="Li M.H."/>
            <person name="Liu K.W."/>
            <person name="Li Z."/>
            <person name="Lu H.C."/>
            <person name="Ye Q.L."/>
            <person name="Zhang D."/>
            <person name="Wang J.Y."/>
            <person name="Li Y.F."/>
            <person name="Zhong Z.M."/>
            <person name="Liu X."/>
            <person name="Yu X."/>
            <person name="Liu D.K."/>
            <person name="Tu X.D."/>
            <person name="Liu B."/>
            <person name="Hao Y."/>
            <person name="Liao X.Y."/>
            <person name="Jiang Y.T."/>
            <person name="Sun W.H."/>
            <person name="Chen J."/>
            <person name="Chen Y.Q."/>
            <person name="Ai Y."/>
            <person name="Zhai J.W."/>
            <person name="Wu S.S."/>
            <person name="Zhou Z."/>
            <person name="Hsiao Y.Y."/>
            <person name="Wu W.L."/>
            <person name="Chen Y.Y."/>
            <person name="Lin Y.F."/>
            <person name="Hsu J.L."/>
            <person name="Li C.Y."/>
            <person name="Wang Z.W."/>
            <person name="Zhao X."/>
            <person name="Zhong W.Y."/>
            <person name="Ma X.K."/>
            <person name="Ma L."/>
            <person name="Huang J."/>
            <person name="Chen G.Z."/>
            <person name="Huang M.Z."/>
            <person name="Huang L."/>
            <person name="Peng D.H."/>
            <person name="Luo Y.B."/>
            <person name="Zou S.Q."/>
            <person name="Chen S.P."/>
            <person name="Lan S."/>
            <person name="Tsai W.C."/>
            <person name="Van de Peer Y."/>
            <person name="Liu Z.J."/>
        </authorList>
    </citation>
    <scope>NUCLEOTIDE SEQUENCE [LARGE SCALE GENOMIC DNA]</scope>
    <source>
        <strain evidence="2">Lor287</strain>
    </source>
</reference>
<feature type="region of interest" description="Disordered" evidence="1">
    <location>
        <begin position="88"/>
        <end position="120"/>
    </location>
</feature>
<name>A0AAP0BQR0_9ASPA</name>
<accession>A0AAP0BQR0</accession>
<evidence type="ECO:0000313" key="2">
    <source>
        <dbReference type="EMBL" id="KAK8945077.1"/>
    </source>
</evidence>
<organism evidence="2 3">
    <name type="scientific">Platanthera zijinensis</name>
    <dbReference type="NCBI Taxonomy" id="2320716"/>
    <lineage>
        <taxon>Eukaryota</taxon>
        <taxon>Viridiplantae</taxon>
        <taxon>Streptophyta</taxon>
        <taxon>Embryophyta</taxon>
        <taxon>Tracheophyta</taxon>
        <taxon>Spermatophyta</taxon>
        <taxon>Magnoliopsida</taxon>
        <taxon>Liliopsida</taxon>
        <taxon>Asparagales</taxon>
        <taxon>Orchidaceae</taxon>
        <taxon>Orchidoideae</taxon>
        <taxon>Orchideae</taxon>
        <taxon>Orchidinae</taxon>
        <taxon>Platanthera</taxon>
    </lineage>
</organism>
<evidence type="ECO:0000313" key="3">
    <source>
        <dbReference type="Proteomes" id="UP001418222"/>
    </source>
</evidence>
<dbReference type="Proteomes" id="UP001418222">
    <property type="component" value="Unassembled WGS sequence"/>
</dbReference>
<protein>
    <submittedName>
        <fullName evidence="2">Uncharacterized protein</fullName>
    </submittedName>
</protein>
<proteinExistence type="predicted"/>